<dbReference type="EMBL" id="MJIE01000001">
    <property type="protein sequence ID" value="OLR55859.1"/>
    <property type="molecule type" value="Genomic_DNA"/>
</dbReference>
<sequence>MMTYVISGYALVAKALVPATAAYILFLAILAVSGNRKMISAHLLYLKEFIFLVYILSAGIITGLVFPESWRFDPDFSFNLTPFTNESLTMIFFNVLLFLPMGILLPAIFRKMNSWRNILTAAVLIPVGVEVTQMLFAGRLADIDDVIANFLGCMLGYVVYRILSALFCNRKKRPVGLGTASVLVDFLALCWGVTLRGWCLGDLVFRRLGLSAWSNNSDGVYAMSGVHYPEIVTLLLLGGALLLAGRYNKDYLAAPGAVIAVAGGVYTIVSMLLSVH</sequence>
<feature type="transmembrane region" description="Helical" evidence="1">
    <location>
        <begin position="175"/>
        <end position="194"/>
    </location>
</feature>
<reference evidence="3 4" key="1">
    <citation type="journal article" date="2016" name="Appl. Environ. Microbiol.">
        <title>Function and Phylogeny of Bacterial Butyryl Coenzyme A:Acetate Transferases and Their Diversity in the Proximal Colon of Swine.</title>
        <authorList>
            <person name="Trachsel J."/>
            <person name="Bayles D.O."/>
            <person name="Looft T."/>
            <person name="Levine U.Y."/>
            <person name="Allen H.K."/>
        </authorList>
    </citation>
    <scope>NUCLEOTIDE SEQUENCE [LARGE SCALE GENOMIC DNA]</scope>
    <source>
        <strain evidence="3 4">68-3-10</strain>
    </source>
</reference>
<keyword evidence="1" id="KW-1133">Transmembrane helix</keyword>
<feature type="transmembrane region" description="Helical" evidence="1">
    <location>
        <begin position="6"/>
        <end position="32"/>
    </location>
</feature>
<dbReference type="InterPro" id="IPR006976">
    <property type="entry name" value="VanZ-like"/>
</dbReference>
<dbReference type="InterPro" id="IPR053150">
    <property type="entry name" value="Teicoplanin_resist-assoc"/>
</dbReference>
<evidence type="ECO:0000313" key="4">
    <source>
        <dbReference type="Proteomes" id="UP000187404"/>
    </source>
</evidence>
<name>A0A1Q9JI12_9FIRM</name>
<feature type="transmembrane region" description="Helical" evidence="1">
    <location>
        <begin position="251"/>
        <end position="273"/>
    </location>
</feature>
<organism evidence="3 4">
    <name type="scientific">Hornefia porci</name>
    <dbReference type="NCBI Taxonomy" id="2652292"/>
    <lineage>
        <taxon>Bacteria</taxon>
        <taxon>Bacillati</taxon>
        <taxon>Bacillota</taxon>
        <taxon>Clostridia</taxon>
        <taxon>Peptostreptococcales</taxon>
        <taxon>Anaerovoracaceae</taxon>
        <taxon>Hornefia</taxon>
    </lineage>
</organism>
<keyword evidence="1" id="KW-0812">Transmembrane</keyword>
<protein>
    <recommendedName>
        <fullName evidence="2">VanZ-like domain-containing protein</fullName>
    </recommendedName>
</protein>
<dbReference type="STRING" id="1261640.BHK98_07175"/>
<feature type="transmembrane region" description="Helical" evidence="1">
    <location>
        <begin position="226"/>
        <end position="244"/>
    </location>
</feature>
<proteinExistence type="predicted"/>
<dbReference type="PANTHER" id="PTHR36834">
    <property type="entry name" value="MEMBRANE PROTEIN-RELATED"/>
    <property type="match status" value="1"/>
</dbReference>
<keyword evidence="4" id="KW-1185">Reference proteome</keyword>
<dbReference type="AlphaFoldDB" id="A0A1Q9JI12"/>
<dbReference type="PANTHER" id="PTHR36834:SF1">
    <property type="entry name" value="INTEGRAL MEMBRANE PROTEIN"/>
    <property type="match status" value="1"/>
</dbReference>
<gene>
    <name evidence="3" type="ORF">BHK98_07175</name>
</gene>
<feature type="transmembrane region" description="Helical" evidence="1">
    <location>
        <begin position="44"/>
        <end position="67"/>
    </location>
</feature>
<evidence type="ECO:0000256" key="1">
    <source>
        <dbReference type="SAM" id="Phobius"/>
    </source>
</evidence>
<evidence type="ECO:0000313" key="3">
    <source>
        <dbReference type="EMBL" id="OLR55859.1"/>
    </source>
</evidence>
<accession>A0A1Q9JI12</accession>
<keyword evidence="1" id="KW-0472">Membrane</keyword>
<comment type="caution">
    <text evidence="3">The sequence shown here is derived from an EMBL/GenBank/DDBJ whole genome shotgun (WGS) entry which is preliminary data.</text>
</comment>
<feature type="transmembrane region" description="Helical" evidence="1">
    <location>
        <begin position="146"/>
        <end position="163"/>
    </location>
</feature>
<evidence type="ECO:0000259" key="2">
    <source>
        <dbReference type="Pfam" id="PF04892"/>
    </source>
</evidence>
<feature type="domain" description="VanZ-like" evidence="2">
    <location>
        <begin position="51"/>
        <end position="163"/>
    </location>
</feature>
<feature type="transmembrane region" description="Helical" evidence="1">
    <location>
        <begin position="87"/>
        <end position="109"/>
    </location>
</feature>
<feature type="transmembrane region" description="Helical" evidence="1">
    <location>
        <begin position="121"/>
        <end position="140"/>
    </location>
</feature>
<dbReference type="OrthoDB" id="9805025at2"/>
<dbReference type="Proteomes" id="UP000187404">
    <property type="component" value="Unassembled WGS sequence"/>
</dbReference>
<dbReference type="RefSeq" id="WP_075712898.1">
    <property type="nucleotide sequence ID" value="NZ_MJIE01000001.1"/>
</dbReference>
<dbReference type="Pfam" id="PF04892">
    <property type="entry name" value="VanZ"/>
    <property type="match status" value="1"/>
</dbReference>